<name>A0A177FEQ4_9EURO</name>
<gene>
    <name evidence="1" type="ORF">AYO21_03419</name>
</gene>
<protein>
    <recommendedName>
        <fullName evidence="3">SnoaL-like domain-containing protein</fullName>
    </recommendedName>
</protein>
<accession>A0A177FEQ4</accession>
<sequence length="221" mass="25256">MASTTTNGGQPRKSMLVPAVATDLRKNLRGFDHSVSEKWHCMGPPKHYGPVEPGEYSKVAPHCKAITEELTPFMEEYFWRVDNSSQREVFEAMFTPHAMYYNNGLKQITFGSADAHQIDTRMPFHPWLIHQIDRMAILPPHDGDPNAPVLVHVLGSSWNGLKKTEDKAEQEKDEEAKINCPFSETFEVIKWKGEWKINRVILILHYDLATMMTKYGIKGSI</sequence>
<dbReference type="RefSeq" id="XP_022514203.1">
    <property type="nucleotide sequence ID" value="XM_022653393.1"/>
</dbReference>
<proteinExistence type="predicted"/>
<dbReference type="EMBL" id="LVKK01000017">
    <property type="protein sequence ID" value="OAG42251.1"/>
    <property type="molecule type" value="Genomic_DNA"/>
</dbReference>
<dbReference type="GeneID" id="34598590"/>
<dbReference type="OrthoDB" id="3813883at2759"/>
<evidence type="ECO:0000313" key="2">
    <source>
        <dbReference type="Proteomes" id="UP000077002"/>
    </source>
</evidence>
<reference evidence="1 2" key="1">
    <citation type="submission" date="2016-03" db="EMBL/GenBank/DDBJ databases">
        <title>Draft genome sequence of the Fonsecaea monophora CBS 269.37.</title>
        <authorList>
            <person name="Bombassaro A."/>
            <person name="Vinicius W.A."/>
            <person name="De Hoog S."/>
            <person name="Sun J."/>
            <person name="Souza E.M."/>
            <person name="Raittz R.T."/>
            <person name="Costa F."/>
            <person name="Leao A.C."/>
            <person name="Tadra-Sfeir M.Z."/>
            <person name="Baura V."/>
            <person name="Balsanelli E."/>
            <person name="Pedrosa F.O."/>
            <person name="Moreno L.F."/>
            <person name="Steffens M.B."/>
            <person name="Xi L."/>
            <person name="Bocca A.L."/>
            <person name="Felipe M.S."/>
            <person name="Teixeira M."/>
            <person name="Telles Filho F.Q."/>
            <person name="Azevedo C.M."/>
            <person name="Gomes R."/>
            <person name="Vicente V.A."/>
        </authorList>
    </citation>
    <scope>NUCLEOTIDE SEQUENCE [LARGE SCALE GENOMIC DNA]</scope>
    <source>
        <strain evidence="1 2">CBS 269.37</strain>
    </source>
</reference>
<evidence type="ECO:0008006" key="3">
    <source>
        <dbReference type="Google" id="ProtNLM"/>
    </source>
</evidence>
<keyword evidence="2" id="KW-1185">Reference proteome</keyword>
<organism evidence="1 2">
    <name type="scientific">Fonsecaea monophora</name>
    <dbReference type="NCBI Taxonomy" id="254056"/>
    <lineage>
        <taxon>Eukaryota</taxon>
        <taxon>Fungi</taxon>
        <taxon>Dikarya</taxon>
        <taxon>Ascomycota</taxon>
        <taxon>Pezizomycotina</taxon>
        <taxon>Eurotiomycetes</taxon>
        <taxon>Chaetothyriomycetidae</taxon>
        <taxon>Chaetothyriales</taxon>
        <taxon>Herpotrichiellaceae</taxon>
        <taxon>Fonsecaea</taxon>
    </lineage>
</organism>
<comment type="caution">
    <text evidence="1">The sequence shown here is derived from an EMBL/GenBank/DDBJ whole genome shotgun (WGS) entry which is preliminary data.</text>
</comment>
<evidence type="ECO:0000313" key="1">
    <source>
        <dbReference type="EMBL" id="OAG42251.1"/>
    </source>
</evidence>
<dbReference type="Proteomes" id="UP000077002">
    <property type="component" value="Unassembled WGS sequence"/>
</dbReference>
<dbReference type="AlphaFoldDB" id="A0A177FEQ4"/>